<dbReference type="EMBL" id="JACGWO010000013">
    <property type="protein sequence ID" value="KAK4412623.1"/>
    <property type="molecule type" value="Genomic_DNA"/>
</dbReference>
<evidence type="ECO:0000313" key="3">
    <source>
        <dbReference type="Proteomes" id="UP001293254"/>
    </source>
</evidence>
<organism evidence="2 3">
    <name type="scientific">Sesamum alatum</name>
    <dbReference type="NCBI Taxonomy" id="300844"/>
    <lineage>
        <taxon>Eukaryota</taxon>
        <taxon>Viridiplantae</taxon>
        <taxon>Streptophyta</taxon>
        <taxon>Embryophyta</taxon>
        <taxon>Tracheophyta</taxon>
        <taxon>Spermatophyta</taxon>
        <taxon>Magnoliopsida</taxon>
        <taxon>eudicotyledons</taxon>
        <taxon>Gunneridae</taxon>
        <taxon>Pentapetalae</taxon>
        <taxon>asterids</taxon>
        <taxon>lamiids</taxon>
        <taxon>Lamiales</taxon>
        <taxon>Pedaliaceae</taxon>
        <taxon>Sesamum</taxon>
    </lineage>
</organism>
<proteinExistence type="predicted"/>
<evidence type="ECO:0008006" key="4">
    <source>
        <dbReference type="Google" id="ProtNLM"/>
    </source>
</evidence>
<feature type="region of interest" description="Disordered" evidence="1">
    <location>
        <begin position="174"/>
        <end position="197"/>
    </location>
</feature>
<evidence type="ECO:0000256" key="1">
    <source>
        <dbReference type="SAM" id="MobiDB-lite"/>
    </source>
</evidence>
<keyword evidence="3" id="KW-1185">Reference proteome</keyword>
<gene>
    <name evidence="2" type="ORF">Salat_2909400</name>
</gene>
<accession>A0AAE2C883</accession>
<reference evidence="2" key="2">
    <citation type="journal article" date="2024" name="Plant">
        <title>Genomic evolution and insights into agronomic trait innovations of Sesamum species.</title>
        <authorList>
            <person name="Miao H."/>
            <person name="Wang L."/>
            <person name="Qu L."/>
            <person name="Liu H."/>
            <person name="Sun Y."/>
            <person name="Le M."/>
            <person name="Wang Q."/>
            <person name="Wei S."/>
            <person name="Zheng Y."/>
            <person name="Lin W."/>
            <person name="Duan Y."/>
            <person name="Cao H."/>
            <person name="Xiong S."/>
            <person name="Wang X."/>
            <person name="Wei L."/>
            <person name="Li C."/>
            <person name="Ma Q."/>
            <person name="Ju M."/>
            <person name="Zhao R."/>
            <person name="Li G."/>
            <person name="Mu C."/>
            <person name="Tian Q."/>
            <person name="Mei H."/>
            <person name="Zhang T."/>
            <person name="Gao T."/>
            <person name="Zhang H."/>
        </authorList>
    </citation>
    <scope>NUCLEOTIDE SEQUENCE</scope>
    <source>
        <strain evidence="2">3651</strain>
    </source>
</reference>
<dbReference type="AlphaFoldDB" id="A0AAE2C883"/>
<evidence type="ECO:0000313" key="2">
    <source>
        <dbReference type="EMBL" id="KAK4412623.1"/>
    </source>
</evidence>
<sequence>MADGTRLAELRKDVDALKDQVRVSSEQSEKHIEEIRTMIDALAVHHSTVGASSSIEGAGNFHTSQQQGYQIPTKCSKVEFPKFDGDDLRGWVFKCEQFFEVDDTPRMRRFGTQLYDDPMAELMNLKQEGTLKDFLDKFDELLNQVDLPETYVVSCLLAGLRGDITVHSHNALSHYTKTPHQPNRAAKPPPRSGRRLTPQELEEKRAKGLCFVCDEKYTAGHQCSGRKQLYLMEAFEEEEEFVTEESEPGPLDHVVD</sequence>
<reference evidence="2" key="1">
    <citation type="submission" date="2020-06" db="EMBL/GenBank/DDBJ databases">
        <authorList>
            <person name="Li T."/>
            <person name="Hu X."/>
            <person name="Zhang T."/>
            <person name="Song X."/>
            <person name="Zhang H."/>
            <person name="Dai N."/>
            <person name="Sheng W."/>
            <person name="Hou X."/>
            <person name="Wei L."/>
        </authorList>
    </citation>
    <scope>NUCLEOTIDE SEQUENCE</scope>
    <source>
        <strain evidence="2">3651</strain>
        <tissue evidence="2">Leaf</tissue>
    </source>
</reference>
<protein>
    <recommendedName>
        <fullName evidence="4">Retrotransposon gag domain-containing protein</fullName>
    </recommendedName>
</protein>
<comment type="caution">
    <text evidence="2">The sequence shown here is derived from an EMBL/GenBank/DDBJ whole genome shotgun (WGS) entry which is preliminary data.</text>
</comment>
<dbReference type="Proteomes" id="UP001293254">
    <property type="component" value="Unassembled WGS sequence"/>
</dbReference>
<name>A0AAE2C883_9LAMI</name>